<accession>A0A3L6NCF1</accession>
<evidence type="ECO:0000313" key="2">
    <source>
        <dbReference type="EMBL" id="RKK15646.1"/>
    </source>
</evidence>
<reference evidence="2 3" key="1">
    <citation type="journal article" date="2018" name="Sci. Rep.">
        <title>Characterisation of pathogen-specific regions and novel effector candidates in Fusarium oxysporum f. sp. cepae.</title>
        <authorList>
            <person name="Armitage A.D."/>
            <person name="Taylor A."/>
            <person name="Sobczyk M.K."/>
            <person name="Baxter L."/>
            <person name="Greenfield B.P."/>
            <person name="Bates H.J."/>
            <person name="Wilson F."/>
            <person name="Jackson A.C."/>
            <person name="Ott S."/>
            <person name="Harrison R.J."/>
            <person name="Clarkson J.P."/>
        </authorList>
    </citation>
    <scope>NUCLEOTIDE SEQUENCE [LARGE SCALE GENOMIC DNA]</scope>
    <source>
        <strain evidence="2 3">FoC_Fus2</strain>
    </source>
</reference>
<organism evidence="2 3">
    <name type="scientific">Fusarium oxysporum f. sp. cepae</name>
    <dbReference type="NCBI Taxonomy" id="396571"/>
    <lineage>
        <taxon>Eukaryota</taxon>
        <taxon>Fungi</taxon>
        <taxon>Dikarya</taxon>
        <taxon>Ascomycota</taxon>
        <taxon>Pezizomycotina</taxon>
        <taxon>Sordariomycetes</taxon>
        <taxon>Hypocreomycetidae</taxon>
        <taxon>Hypocreales</taxon>
        <taxon>Nectriaceae</taxon>
        <taxon>Fusarium</taxon>
        <taxon>Fusarium oxysporum species complex</taxon>
    </lineage>
</organism>
<protein>
    <submittedName>
        <fullName evidence="2">Uncharacterized protein</fullName>
    </submittedName>
</protein>
<evidence type="ECO:0000256" key="1">
    <source>
        <dbReference type="SAM" id="MobiDB-lite"/>
    </source>
</evidence>
<name>A0A3L6NCF1_FUSOX</name>
<dbReference type="Proteomes" id="UP000270866">
    <property type="component" value="Chromosome 8"/>
</dbReference>
<gene>
    <name evidence="2" type="ORF">BFJ65_g9234</name>
</gene>
<comment type="caution">
    <text evidence="2">The sequence shown here is derived from an EMBL/GenBank/DDBJ whole genome shotgun (WGS) entry which is preliminary data.</text>
</comment>
<dbReference type="EMBL" id="MRCU01000006">
    <property type="protein sequence ID" value="RKK15646.1"/>
    <property type="molecule type" value="Genomic_DNA"/>
</dbReference>
<proteinExistence type="predicted"/>
<dbReference type="AlphaFoldDB" id="A0A3L6NCF1"/>
<evidence type="ECO:0000313" key="3">
    <source>
        <dbReference type="Proteomes" id="UP000270866"/>
    </source>
</evidence>
<feature type="region of interest" description="Disordered" evidence="1">
    <location>
        <begin position="56"/>
        <end position="114"/>
    </location>
</feature>
<feature type="compositionally biased region" description="Polar residues" evidence="1">
    <location>
        <begin position="94"/>
        <end position="105"/>
    </location>
</feature>
<sequence length="114" mass="12461">MTGDTINGINGSEQGHLSMFQHPAYTPDFLGNTESVLDWPDLFSVDYSLSDLLSPSFGNTHHDVPEPQNARSSIVPPLTAPYSDHTRPLWHSQDAASKSSRQDVSNIGLPCLEP</sequence>